<dbReference type="OrthoDB" id="697229at2"/>
<keyword evidence="4" id="KW-0472">Membrane</keyword>
<name>A0A327QUW4_9BACT</name>
<dbReference type="EMBL" id="QLLL01000002">
    <property type="protein sequence ID" value="RAJ08466.1"/>
    <property type="molecule type" value="Genomic_DNA"/>
</dbReference>
<evidence type="ECO:0000259" key="8">
    <source>
        <dbReference type="Pfam" id="PF14322"/>
    </source>
</evidence>
<keyword evidence="10" id="KW-1185">Reference proteome</keyword>
<evidence type="ECO:0000256" key="2">
    <source>
        <dbReference type="ARBA" id="ARBA00006275"/>
    </source>
</evidence>
<dbReference type="RefSeq" id="WP_158538536.1">
    <property type="nucleotide sequence ID" value="NZ_QLLL01000002.1"/>
</dbReference>
<keyword evidence="5" id="KW-0998">Cell outer membrane</keyword>
<dbReference type="InterPro" id="IPR011990">
    <property type="entry name" value="TPR-like_helical_dom_sf"/>
</dbReference>
<evidence type="ECO:0000256" key="5">
    <source>
        <dbReference type="ARBA" id="ARBA00023237"/>
    </source>
</evidence>
<dbReference type="Pfam" id="PF14322">
    <property type="entry name" value="SusD-like_3"/>
    <property type="match status" value="1"/>
</dbReference>
<feature type="domain" description="RagB/SusD" evidence="7">
    <location>
        <begin position="337"/>
        <end position="470"/>
    </location>
</feature>
<feature type="chain" id="PRO_5016405568" evidence="6">
    <location>
        <begin position="22"/>
        <end position="476"/>
    </location>
</feature>
<dbReference type="PROSITE" id="PS51257">
    <property type="entry name" value="PROKAR_LIPOPROTEIN"/>
    <property type="match status" value="1"/>
</dbReference>
<dbReference type="AlphaFoldDB" id="A0A327QUW4"/>
<dbReference type="Pfam" id="PF07980">
    <property type="entry name" value="SusD_RagB"/>
    <property type="match status" value="1"/>
</dbReference>
<dbReference type="Gene3D" id="1.25.40.390">
    <property type="match status" value="1"/>
</dbReference>
<evidence type="ECO:0000259" key="7">
    <source>
        <dbReference type="Pfam" id="PF07980"/>
    </source>
</evidence>
<dbReference type="SUPFAM" id="SSF48452">
    <property type="entry name" value="TPR-like"/>
    <property type="match status" value="1"/>
</dbReference>
<evidence type="ECO:0000256" key="6">
    <source>
        <dbReference type="SAM" id="SignalP"/>
    </source>
</evidence>
<reference evidence="9 10" key="1">
    <citation type="submission" date="2018-06" db="EMBL/GenBank/DDBJ databases">
        <title>Genomic Encyclopedia of Archaeal and Bacterial Type Strains, Phase II (KMG-II): from individual species to whole genera.</title>
        <authorList>
            <person name="Goeker M."/>
        </authorList>
    </citation>
    <scope>NUCLEOTIDE SEQUENCE [LARGE SCALE GENOMIC DNA]</scope>
    <source>
        <strain evidence="9 10">DSM 23857</strain>
    </source>
</reference>
<dbReference type="Proteomes" id="UP000249547">
    <property type="component" value="Unassembled WGS sequence"/>
</dbReference>
<feature type="signal peptide" evidence="6">
    <location>
        <begin position="1"/>
        <end position="21"/>
    </location>
</feature>
<evidence type="ECO:0000256" key="1">
    <source>
        <dbReference type="ARBA" id="ARBA00004442"/>
    </source>
</evidence>
<organism evidence="9 10">
    <name type="scientific">Chitinophaga skermanii</name>
    <dbReference type="NCBI Taxonomy" id="331697"/>
    <lineage>
        <taxon>Bacteria</taxon>
        <taxon>Pseudomonadati</taxon>
        <taxon>Bacteroidota</taxon>
        <taxon>Chitinophagia</taxon>
        <taxon>Chitinophagales</taxon>
        <taxon>Chitinophagaceae</taxon>
        <taxon>Chitinophaga</taxon>
    </lineage>
</organism>
<accession>A0A327QUW4</accession>
<feature type="domain" description="SusD-like N-terminal" evidence="8">
    <location>
        <begin position="22"/>
        <end position="227"/>
    </location>
</feature>
<dbReference type="InterPro" id="IPR033985">
    <property type="entry name" value="SusD-like_N"/>
</dbReference>
<proteinExistence type="inferred from homology"/>
<evidence type="ECO:0000313" key="9">
    <source>
        <dbReference type="EMBL" id="RAJ08466.1"/>
    </source>
</evidence>
<dbReference type="PROSITE" id="PS51375">
    <property type="entry name" value="PPR"/>
    <property type="match status" value="1"/>
</dbReference>
<comment type="subcellular location">
    <subcellularLocation>
        <location evidence="1">Cell outer membrane</location>
    </subcellularLocation>
</comment>
<dbReference type="InterPro" id="IPR012944">
    <property type="entry name" value="SusD_RagB_dom"/>
</dbReference>
<dbReference type="InterPro" id="IPR002885">
    <property type="entry name" value="PPR_rpt"/>
</dbReference>
<protein>
    <submittedName>
        <fullName evidence="9">SusD-like starch-binding protein associating with outer membrane</fullName>
    </submittedName>
</protein>
<comment type="caution">
    <text evidence="9">The sequence shown here is derived from an EMBL/GenBank/DDBJ whole genome shotgun (WGS) entry which is preliminary data.</text>
</comment>
<keyword evidence="3 6" id="KW-0732">Signal</keyword>
<gene>
    <name evidence="9" type="ORF">LX64_01118</name>
</gene>
<evidence type="ECO:0000256" key="4">
    <source>
        <dbReference type="ARBA" id="ARBA00023136"/>
    </source>
</evidence>
<dbReference type="GO" id="GO:0009279">
    <property type="term" value="C:cell outer membrane"/>
    <property type="evidence" value="ECO:0007669"/>
    <property type="project" value="UniProtKB-SubCell"/>
</dbReference>
<evidence type="ECO:0000256" key="3">
    <source>
        <dbReference type="ARBA" id="ARBA00022729"/>
    </source>
</evidence>
<comment type="similarity">
    <text evidence="2">Belongs to the SusD family.</text>
</comment>
<sequence length="476" mass="52520">MKLLKYSALILLAILTFSSCSKYLDVKPPGKVLLTTYDDYNKVLNNTSLHIYNNAEIAYLNDQVWINELAVIGRDPGIATISFLGDSTISRFNFLLSGTNGLYGAAYASIARFCLVIDNVEKATNGTPAQIKRLMAEARTLRAFAHFLLLNTYAKPYNAATAATDRGICIKSTFNVEVLEKQATVAEVYNFVEAELLAAVNDLANTGENQFHPGKAFAYGLLAKMYLYKGEYAKAKAAAQQSLAINNYVYDMVKYYQNGQTENVDMAMPENLYYAIGGSAIATPNNSIISKEMYESFGASDTRGLAFFSTTAPAVQVGAGTAAFIKLPTGNSRFCYNTVGIKTTEMYLTLAECFAREGNVNAALQNLDEVRKKRILPQGYQASNASTPADAMKLILTERRKELLFGFNRFWDQRRLGNDPANAITVVRKFPVVNTAVPQVTYTIPPNSPLYILPFDKSVILNNPNIQQNAKDEMNL</sequence>
<evidence type="ECO:0000313" key="10">
    <source>
        <dbReference type="Proteomes" id="UP000249547"/>
    </source>
</evidence>